<dbReference type="AlphaFoldDB" id="A0A3N1D2I2"/>
<dbReference type="OrthoDB" id="9781757at2"/>
<gene>
    <name evidence="2" type="ORF">EDD29_5385</name>
</gene>
<accession>A0A3N1D2I2</accession>
<evidence type="ECO:0000313" key="3">
    <source>
        <dbReference type="Proteomes" id="UP000272400"/>
    </source>
</evidence>
<dbReference type="InterPro" id="IPR037401">
    <property type="entry name" value="SnoaL-like"/>
</dbReference>
<keyword evidence="3" id="KW-1185">Reference proteome</keyword>
<keyword evidence="2" id="KW-0378">Hydrolase</keyword>
<reference evidence="2 3" key="1">
    <citation type="submission" date="2018-11" db="EMBL/GenBank/DDBJ databases">
        <title>Sequencing the genomes of 1000 actinobacteria strains.</title>
        <authorList>
            <person name="Klenk H.-P."/>
        </authorList>
    </citation>
    <scope>NUCLEOTIDE SEQUENCE [LARGE SCALE GENOMIC DNA]</scope>
    <source>
        <strain evidence="2 3">DSM 44254</strain>
    </source>
</reference>
<name>A0A3N1D2I2_9ACTN</name>
<dbReference type="GO" id="GO:0016787">
    <property type="term" value="F:hydrolase activity"/>
    <property type="evidence" value="ECO:0007669"/>
    <property type="project" value="UniProtKB-KW"/>
</dbReference>
<proteinExistence type="predicted"/>
<comment type="caution">
    <text evidence="2">The sequence shown here is derived from an EMBL/GenBank/DDBJ whole genome shotgun (WGS) entry which is preliminary data.</text>
</comment>
<dbReference type="Gene3D" id="3.10.450.50">
    <property type="match status" value="1"/>
</dbReference>
<dbReference type="EMBL" id="RJKE01000001">
    <property type="protein sequence ID" value="ROO87749.1"/>
    <property type="molecule type" value="Genomic_DNA"/>
</dbReference>
<protein>
    <submittedName>
        <fullName evidence="2">Limonene-1,2-epoxide hydrolase</fullName>
    </submittedName>
</protein>
<dbReference type="Proteomes" id="UP000272400">
    <property type="component" value="Unassembled WGS sequence"/>
</dbReference>
<dbReference type="Pfam" id="PF12680">
    <property type="entry name" value="SnoaL_2"/>
    <property type="match status" value="1"/>
</dbReference>
<organism evidence="2 3">
    <name type="scientific">Actinocorallia herbida</name>
    <dbReference type="NCBI Taxonomy" id="58109"/>
    <lineage>
        <taxon>Bacteria</taxon>
        <taxon>Bacillati</taxon>
        <taxon>Actinomycetota</taxon>
        <taxon>Actinomycetes</taxon>
        <taxon>Streptosporangiales</taxon>
        <taxon>Thermomonosporaceae</taxon>
        <taxon>Actinocorallia</taxon>
    </lineage>
</organism>
<evidence type="ECO:0000259" key="1">
    <source>
        <dbReference type="Pfam" id="PF12680"/>
    </source>
</evidence>
<evidence type="ECO:0000313" key="2">
    <source>
        <dbReference type="EMBL" id="ROO87749.1"/>
    </source>
</evidence>
<dbReference type="InterPro" id="IPR032710">
    <property type="entry name" value="NTF2-like_dom_sf"/>
</dbReference>
<feature type="domain" description="SnoaL-like" evidence="1">
    <location>
        <begin position="14"/>
        <end position="115"/>
    </location>
</feature>
<sequence length="128" mass="14596">MSDQRTARDHGTVIREFLDLFARKDAAELAPYFAEEIVFENYGSPVIRGRDQVVGLWDGVFSSMERVEFTTLRQAVDGDTVIAEQIHGLALPGRPLAAIRNMAVYRMRNGQITEWRDYTNAEYARTLL</sequence>
<dbReference type="SUPFAM" id="SSF54427">
    <property type="entry name" value="NTF2-like"/>
    <property type="match status" value="1"/>
</dbReference>
<dbReference type="RefSeq" id="WP_123666994.1">
    <property type="nucleotide sequence ID" value="NZ_RJKE01000001.1"/>
</dbReference>